<dbReference type="PROSITE" id="PS51386">
    <property type="entry name" value="RINT1_TIP20"/>
    <property type="match status" value="1"/>
</dbReference>
<dbReference type="OrthoDB" id="2189254at2759"/>
<proteinExistence type="predicted"/>
<gene>
    <name evidence="2" type="ORF">B2J93_1371</name>
</gene>
<dbReference type="InterPro" id="IPR042044">
    <property type="entry name" value="EXOC6PINT-1/Sec15/Tip20_C_dom2"/>
</dbReference>
<evidence type="ECO:0000313" key="3">
    <source>
        <dbReference type="Proteomes" id="UP000242519"/>
    </source>
</evidence>
<reference evidence="2 3" key="1">
    <citation type="submission" date="2017-04" db="EMBL/GenBank/DDBJ databases">
        <title>Draft genome sequence of Marssonina coronaria NL1: causal agent of apple blotch.</title>
        <authorList>
            <person name="Cheng Q."/>
        </authorList>
    </citation>
    <scope>NUCLEOTIDE SEQUENCE [LARGE SCALE GENOMIC DNA]</scope>
    <source>
        <strain evidence="2 3">NL1</strain>
    </source>
</reference>
<dbReference type="AlphaFoldDB" id="A0A218Z9S9"/>
<feature type="coiled-coil region" evidence="1">
    <location>
        <begin position="53"/>
        <end position="80"/>
    </location>
</feature>
<dbReference type="PANTHER" id="PTHR13520">
    <property type="entry name" value="RAD50-INTERACTING PROTEIN 1 RINT-1"/>
    <property type="match status" value="1"/>
</dbReference>
<organism evidence="2 3">
    <name type="scientific">Diplocarpon coronariae</name>
    <dbReference type="NCBI Taxonomy" id="2795749"/>
    <lineage>
        <taxon>Eukaryota</taxon>
        <taxon>Fungi</taxon>
        <taxon>Dikarya</taxon>
        <taxon>Ascomycota</taxon>
        <taxon>Pezizomycotina</taxon>
        <taxon>Leotiomycetes</taxon>
        <taxon>Helotiales</taxon>
        <taxon>Drepanopezizaceae</taxon>
        <taxon>Diplocarpon</taxon>
    </lineage>
</organism>
<dbReference type="PANTHER" id="PTHR13520:SF0">
    <property type="entry name" value="RAD50-INTERACTING PROTEIN 1"/>
    <property type="match status" value="1"/>
</dbReference>
<evidence type="ECO:0000313" key="2">
    <source>
        <dbReference type="EMBL" id="OWP04512.1"/>
    </source>
</evidence>
<dbReference type="Proteomes" id="UP000242519">
    <property type="component" value="Unassembled WGS sequence"/>
</dbReference>
<dbReference type="GO" id="GO:0006888">
    <property type="term" value="P:endoplasmic reticulum to Golgi vesicle-mediated transport"/>
    <property type="evidence" value="ECO:0007669"/>
    <property type="project" value="InterPro"/>
</dbReference>
<dbReference type="InParanoid" id="A0A218Z9S9"/>
<dbReference type="InterPro" id="IPR007528">
    <property type="entry name" value="RINT1_Tip20"/>
</dbReference>
<dbReference type="Gene3D" id="1.20.58.670">
    <property type="entry name" value="Dsl1p vesicle tethering complex, Tip20p subunit, domain D"/>
    <property type="match status" value="1"/>
</dbReference>
<dbReference type="GO" id="GO:0006890">
    <property type="term" value="P:retrograde vesicle-mediated transport, Golgi to endoplasmic reticulum"/>
    <property type="evidence" value="ECO:0007669"/>
    <property type="project" value="InterPro"/>
</dbReference>
<dbReference type="GO" id="GO:0070939">
    <property type="term" value="C:Dsl1/NZR complex"/>
    <property type="evidence" value="ECO:0007669"/>
    <property type="project" value="InterPro"/>
</dbReference>
<evidence type="ECO:0000256" key="1">
    <source>
        <dbReference type="SAM" id="Coils"/>
    </source>
</evidence>
<dbReference type="Pfam" id="PF04437">
    <property type="entry name" value="RINT1_TIP1"/>
    <property type="match status" value="1"/>
</dbReference>
<comment type="caution">
    <text evidence="2">The sequence shown here is derived from an EMBL/GenBank/DDBJ whole genome shotgun (WGS) entry which is preliminary data.</text>
</comment>
<protein>
    <submittedName>
        <fullName evidence="2">RINT-1 family protein</fullName>
    </submittedName>
</protein>
<dbReference type="EMBL" id="MZNU01000102">
    <property type="protein sequence ID" value="OWP04512.1"/>
    <property type="molecule type" value="Genomic_DNA"/>
</dbReference>
<sequence>MAPADISRERSPVAILLNPDKDIPLGERDIRVEDFLNDKIQTADDLADIPSLLANVMAQKKQLEDQLQNAKEELTLARKTSANRTSLMLEQSQEFERQQLNVQNRLKIVTSSDTPEDATRRLRKPLEKLRKVELAEVYFQLLKDVEGLKQEAKAHLPGNPKQALKPYMMLKDLAVRLLDLQEQTEGAAVHLVTFVQQTTDGLWLDMKKIMVAEFEAVLRKSKWPDATSEPTTEWTDCFEKLLELQMPEIASATDPLILLPMGVLTKPFVQQFRYHFFSDKPTNHPNQLGDYYLEWFIGTVSKWRNFLQENVGPALATHFKGNIYSGNALYVDPVAAFVTALLPILKEKVDRQVEAVVNNPPLLSKFMVQLMNFDETIRNKFSYDGGNPEFGWKGLTWDVLDRQFDTWFEVEKKFALDRYWDIMKTSNSAFIDYDSSAPGKTKPTFGAIKITDLIQNETAQYNKVRKFSHKMKFLIGIQAEILDLYWGALKDSLDVYNTITSTVGRTIHGITKEQQAAIEGVGKFETLCKVFGSAEHLISAMKDWSNEEFFVYLWEELQDRAKGTDGKSKLAGSMTYTEVKESTSDAMGSESEGSVFDKTIDSFEKLRQSAESLITQAVKYGFPASFKQYITRPQWSTIGDASSGAWPSARTAELDAPLQEMTQSLTFLRKALADVPFRRIWREALGSLQDLIFHDIILRHDFTTLGAAQLRYDFEAIQATIARSIRFSEDSTFSMPTLREAVALLNMPVEAADGRMSLKEISDEIFADSKRTQGALESLGMKHLTNGEARAVLAKRLEASTE</sequence>
<dbReference type="STRING" id="503106.A0A218Z9S9"/>
<dbReference type="GO" id="GO:0060628">
    <property type="term" value="P:regulation of ER to Golgi vesicle-mediated transport"/>
    <property type="evidence" value="ECO:0007669"/>
    <property type="project" value="TreeGrafter"/>
</dbReference>
<keyword evidence="1" id="KW-0175">Coiled coil</keyword>
<keyword evidence="3" id="KW-1185">Reference proteome</keyword>
<accession>A0A218Z9S9</accession>
<name>A0A218Z9S9_9HELO</name>